<name>A0A840UT55_9FIRM</name>
<evidence type="ECO:0000256" key="1">
    <source>
        <dbReference type="SAM" id="Phobius"/>
    </source>
</evidence>
<keyword evidence="1" id="KW-0472">Membrane</keyword>
<keyword evidence="1" id="KW-0812">Transmembrane</keyword>
<sequence length="37" mass="4124">MILVMNGLLADFIAGVLSFDKIMSGCYNVVVIRKFNM</sequence>
<dbReference type="EMBL" id="JACHFH010000013">
    <property type="protein sequence ID" value="MBB5336143.1"/>
    <property type="molecule type" value="Genomic_DNA"/>
</dbReference>
<keyword evidence="1" id="KW-1133">Transmembrane helix</keyword>
<proteinExistence type="predicted"/>
<keyword evidence="3" id="KW-1185">Reference proteome</keyword>
<protein>
    <submittedName>
        <fullName evidence="2">Uncharacterized protein</fullName>
    </submittedName>
</protein>
<organism evidence="2 3">
    <name type="scientific">Pectinatus brassicae</name>
    <dbReference type="NCBI Taxonomy" id="862415"/>
    <lineage>
        <taxon>Bacteria</taxon>
        <taxon>Bacillati</taxon>
        <taxon>Bacillota</taxon>
        <taxon>Negativicutes</taxon>
        <taxon>Selenomonadales</taxon>
        <taxon>Selenomonadaceae</taxon>
        <taxon>Pectinatus</taxon>
    </lineage>
</organism>
<evidence type="ECO:0000313" key="2">
    <source>
        <dbReference type="EMBL" id="MBB5336143.1"/>
    </source>
</evidence>
<reference evidence="2 3" key="1">
    <citation type="submission" date="2020-08" db="EMBL/GenBank/DDBJ databases">
        <title>Genomic Encyclopedia of Type Strains, Phase IV (KMG-IV): sequencing the most valuable type-strain genomes for metagenomic binning, comparative biology and taxonomic classification.</title>
        <authorList>
            <person name="Goeker M."/>
        </authorList>
    </citation>
    <scope>NUCLEOTIDE SEQUENCE [LARGE SCALE GENOMIC DNA]</scope>
    <source>
        <strain evidence="2 3">DSM 24661</strain>
    </source>
</reference>
<evidence type="ECO:0000313" key="3">
    <source>
        <dbReference type="Proteomes" id="UP000559117"/>
    </source>
</evidence>
<gene>
    <name evidence="2" type="ORF">HNR32_001287</name>
</gene>
<accession>A0A840UT55</accession>
<feature type="transmembrane region" description="Helical" evidence="1">
    <location>
        <begin position="12"/>
        <end position="32"/>
    </location>
</feature>
<dbReference type="Proteomes" id="UP000559117">
    <property type="component" value="Unassembled WGS sequence"/>
</dbReference>
<dbReference type="AlphaFoldDB" id="A0A840UT55"/>
<comment type="caution">
    <text evidence="2">The sequence shown here is derived from an EMBL/GenBank/DDBJ whole genome shotgun (WGS) entry which is preliminary data.</text>
</comment>